<dbReference type="STRING" id="1884261.A0A5C3QR93"/>
<dbReference type="GO" id="GO:0006620">
    <property type="term" value="P:post-translational protein targeting to endoplasmic reticulum membrane"/>
    <property type="evidence" value="ECO:0007669"/>
    <property type="project" value="InterPro"/>
</dbReference>
<keyword evidence="2" id="KW-0963">Cytoplasm</keyword>
<dbReference type="PROSITE" id="PS50053">
    <property type="entry name" value="UBIQUITIN_2"/>
    <property type="match status" value="1"/>
</dbReference>
<dbReference type="GO" id="GO:0071818">
    <property type="term" value="C:BAT3 complex"/>
    <property type="evidence" value="ECO:0007669"/>
    <property type="project" value="TreeGrafter"/>
</dbReference>
<evidence type="ECO:0000256" key="2">
    <source>
        <dbReference type="ARBA" id="ARBA00022490"/>
    </source>
</evidence>
<evidence type="ECO:0000256" key="3">
    <source>
        <dbReference type="SAM" id="MobiDB-lite"/>
    </source>
</evidence>
<protein>
    <recommendedName>
        <fullName evidence="4">Ubiquitin-like domain-containing protein</fullName>
    </recommendedName>
</protein>
<reference evidence="5 6" key="1">
    <citation type="journal article" date="2019" name="Nat. Ecol. Evol.">
        <title>Megaphylogeny resolves global patterns of mushroom evolution.</title>
        <authorList>
            <person name="Varga T."/>
            <person name="Krizsan K."/>
            <person name="Foldi C."/>
            <person name="Dima B."/>
            <person name="Sanchez-Garcia M."/>
            <person name="Sanchez-Ramirez S."/>
            <person name="Szollosi G.J."/>
            <person name="Szarkandi J.G."/>
            <person name="Papp V."/>
            <person name="Albert L."/>
            <person name="Andreopoulos W."/>
            <person name="Angelini C."/>
            <person name="Antonin V."/>
            <person name="Barry K.W."/>
            <person name="Bougher N.L."/>
            <person name="Buchanan P."/>
            <person name="Buyck B."/>
            <person name="Bense V."/>
            <person name="Catcheside P."/>
            <person name="Chovatia M."/>
            <person name="Cooper J."/>
            <person name="Damon W."/>
            <person name="Desjardin D."/>
            <person name="Finy P."/>
            <person name="Geml J."/>
            <person name="Haridas S."/>
            <person name="Hughes K."/>
            <person name="Justo A."/>
            <person name="Karasinski D."/>
            <person name="Kautmanova I."/>
            <person name="Kiss B."/>
            <person name="Kocsube S."/>
            <person name="Kotiranta H."/>
            <person name="LaButti K.M."/>
            <person name="Lechner B.E."/>
            <person name="Liimatainen K."/>
            <person name="Lipzen A."/>
            <person name="Lukacs Z."/>
            <person name="Mihaltcheva S."/>
            <person name="Morgado L.N."/>
            <person name="Niskanen T."/>
            <person name="Noordeloos M.E."/>
            <person name="Ohm R.A."/>
            <person name="Ortiz-Santana B."/>
            <person name="Ovrebo C."/>
            <person name="Racz N."/>
            <person name="Riley R."/>
            <person name="Savchenko A."/>
            <person name="Shiryaev A."/>
            <person name="Soop K."/>
            <person name="Spirin V."/>
            <person name="Szebenyi C."/>
            <person name="Tomsovsky M."/>
            <person name="Tulloss R.E."/>
            <person name="Uehling J."/>
            <person name="Grigoriev I.V."/>
            <person name="Vagvolgyi C."/>
            <person name="Papp T."/>
            <person name="Martin F.M."/>
            <person name="Miettinen O."/>
            <person name="Hibbett D.S."/>
            <person name="Nagy L.G."/>
        </authorList>
    </citation>
    <scope>NUCLEOTIDE SEQUENCE [LARGE SCALE GENOMIC DNA]</scope>
    <source>
        <strain evidence="5 6">CBS 309.79</strain>
    </source>
</reference>
<dbReference type="Gene3D" id="3.10.20.90">
    <property type="entry name" value="Phosphatidylinositol 3-kinase Catalytic Subunit, Chain A, domain 1"/>
    <property type="match status" value="1"/>
</dbReference>
<gene>
    <name evidence="5" type="ORF">BDV98DRAFT_562342</name>
</gene>
<name>A0A5C3QR93_9AGAR</name>
<dbReference type="PANTHER" id="PTHR46555:SF1">
    <property type="entry name" value="UBIQUITIN-LIKE PROTEIN 4A"/>
    <property type="match status" value="1"/>
</dbReference>
<dbReference type="SMART" id="SM00213">
    <property type="entry name" value="UBQ"/>
    <property type="match status" value="1"/>
</dbReference>
<sequence>MAEDAFARNFLSTVSSQPIIYADQYQQPPSNSLKRVPILPINIPAPPEPSPASSSSSSASVSLTFKSTKPPLSFTLTVAPSDSVSSIKSQVASQPGAPPAIVQRLLLKGKALADGKLLQEYTVKDGDTINLMVKPGSTWDPTASPNELATAPASDPLALSPSLSPLPSPAGGKKHTRIPSVVLSPSPSSENLLSGKPTADIELDGEEMAPSVAPERMTTYHATVSKPEFWQGMLGHLKSQFPEERDAVQAFEDFLRASKSTLSASEIAKIRDIAGVTGMSGI</sequence>
<evidence type="ECO:0000259" key="4">
    <source>
        <dbReference type="PROSITE" id="PS50053"/>
    </source>
</evidence>
<accession>A0A5C3QR93</accession>
<organism evidence="5 6">
    <name type="scientific">Pterulicium gracile</name>
    <dbReference type="NCBI Taxonomy" id="1884261"/>
    <lineage>
        <taxon>Eukaryota</taxon>
        <taxon>Fungi</taxon>
        <taxon>Dikarya</taxon>
        <taxon>Basidiomycota</taxon>
        <taxon>Agaricomycotina</taxon>
        <taxon>Agaricomycetes</taxon>
        <taxon>Agaricomycetidae</taxon>
        <taxon>Agaricales</taxon>
        <taxon>Pleurotineae</taxon>
        <taxon>Pterulaceae</taxon>
        <taxon>Pterulicium</taxon>
    </lineage>
</organism>
<dbReference type="PANTHER" id="PTHR46555">
    <property type="entry name" value="UBIQUITIN-LIKE PROTEIN 4A"/>
    <property type="match status" value="1"/>
</dbReference>
<dbReference type="OrthoDB" id="428577at2759"/>
<comment type="subcellular location">
    <subcellularLocation>
        <location evidence="1">Cytoplasm</location>
        <location evidence="1">Cytosol</location>
    </subcellularLocation>
</comment>
<dbReference type="Pfam" id="PF00240">
    <property type="entry name" value="ubiquitin"/>
    <property type="match status" value="1"/>
</dbReference>
<dbReference type="EMBL" id="ML178818">
    <property type="protein sequence ID" value="TFL04503.1"/>
    <property type="molecule type" value="Genomic_DNA"/>
</dbReference>
<feature type="region of interest" description="Disordered" evidence="3">
    <location>
        <begin position="138"/>
        <end position="194"/>
    </location>
</feature>
<feature type="compositionally biased region" description="Low complexity" evidence="3">
    <location>
        <begin position="148"/>
        <end position="165"/>
    </location>
</feature>
<feature type="domain" description="Ubiquitin-like" evidence="4">
    <location>
        <begin position="61"/>
        <end position="134"/>
    </location>
</feature>
<dbReference type="SUPFAM" id="SSF54236">
    <property type="entry name" value="Ubiquitin-like"/>
    <property type="match status" value="1"/>
</dbReference>
<dbReference type="InterPro" id="IPR029071">
    <property type="entry name" value="Ubiquitin-like_domsf"/>
</dbReference>
<proteinExistence type="predicted"/>
<dbReference type="GO" id="GO:0051087">
    <property type="term" value="F:protein-folding chaperone binding"/>
    <property type="evidence" value="ECO:0007669"/>
    <property type="project" value="TreeGrafter"/>
</dbReference>
<dbReference type="InterPro" id="IPR047154">
    <property type="entry name" value="UBL4A-like"/>
</dbReference>
<evidence type="ECO:0000256" key="1">
    <source>
        <dbReference type="ARBA" id="ARBA00004514"/>
    </source>
</evidence>
<feature type="compositionally biased region" description="Low complexity" evidence="3">
    <location>
        <begin position="179"/>
        <end position="194"/>
    </location>
</feature>
<dbReference type="AlphaFoldDB" id="A0A5C3QR93"/>
<keyword evidence="6" id="KW-1185">Reference proteome</keyword>
<evidence type="ECO:0000313" key="5">
    <source>
        <dbReference type="EMBL" id="TFL04503.1"/>
    </source>
</evidence>
<dbReference type="GO" id="GO:0071816">
    <property type="term" value="P:tail-anchored membrane protein insertion into ER membrane"/>
    <property type="evidence" value="ECO:0007669"/>
    <property type="project" value="TreeGrafter"/>
</dbReference>
<dbReference type="Proteomes" id="UP000305067">
    <property type="component" value="Unassembled WGS sequence"/>
</dbReference>
<evidence type="ECO:0000313" key="6">
    <source>
        <dbReference type="Proteomes" id="UP000305067"/>
    </source>
</evidence>
<dbReference type="InterPro" id="IPR000626">
    <property type="entry name" value="Ubiquitin-like_dom"/>
</dbReference>